<comment type="caution">
    <text evidence="2">The sequence shown here is derived from an EMBL/GenBank/DDBJ whole genome shotgun (WGS) entry which is preliminary data.</text>
</comment>
<dbReference type="STRING" id="629741.GCWU000324_00087"/>
<keyword evidence="3" id="KW-1185">Reference proteome</keyword>
<feature type="compositionally biased region" description="Polar residues" evidence="1">
    <location>
        <begin position="19"/>
        <end position="28"/>
    </location>
</feature>
<dbReference type="AlphaFoldDB" id="C4GEK0"/>
<evidence type="ECO:0000313" key="3">
    <source>
        <dbReference type="Proteomes" id="UP000003009"/>
    </source>
</evidence>
<protein>
    <submittedName>
        <fullName evidence="2">Uncharacterized protein</fullName>
    </submittedName>
</protein>
<gene>
    <name evidence="2" type="ORF">GCWU000324_00087</name>
</gene>
<dbReference type="Proteomes" id="UP000003009">
    <property type="component" value="Unassembled WGS sequence"/>
</dbReference>
<reference evidence="2" key="1">
    <citation type="submission" date="2009-04" db="EMBL/GenBank/DDBJ databases">
        <authorList>
            <person name="Weinstock G."/>
            <person name="Sodergren E."/>
            <person name="Clifton S."/>
            <person name="Fulton L."/>
            <person name="Fulton B."/>
            <person name="Courtney L."/>
            <person name="Fronick C."/>
            <person name="Harrison M."/>
            <person name="Strong C."/>
            <person name="Farmer C."/>
            <person name="Delahaunty K."/>
            <person name="Markovic C."/>
            <person name="Hall O."/>
            <person name="Minx P."/>
            <person name="Tomlinson C."/>
            <person name="Mitreva M."/>
            <person name="Nelson J."/>
            <person name="Hou S."/>
            <person name="Wollam A."/>
            <person name="Pepin K.H."/>
            <person name="Johnson M."/>
            <person name="Bhonagiri V."/>
            <person name="Nash W.E."/>
            <person name="Warren W."/>
            <person name="Chinwalla A."/>
            <person name="Mardis E.R."/>
            <person name="Wilson R.K."/>
        </authorList>
    </citation>
    <scope>NUCLEOTIDE SEQUENCE [LARGE SCALE GENOMIC DNA]</scope>
    <source>
        <strain evidence="2">ATCC 51147</strain>
    </source>
</reference>
<accession>C4GEK0</accession>
<organism evidence="2 3">
    <name type="scientific">Kingella oralis ATCC 51147</name>
    <dbReference type="NCBI Taxonomy" id="629741"/>
    <lineage>
        <taxon>Bacteria</taxon>
        <taxon>Pseudomonadati</taxon>
        <taxon>Pseudomonadota</taxon>
        <taxon>Betaproteobacteria</taxon>
        <taxon>Neisseriales</taxon>
        <taxon>Neisseriaceae</taxon>
        <taxon>Kingella</taxon>
    </lineage>
</organism>
<proteinExistence type="predicted"/>
<feature type="region of interest" description="Disordered" evidence="1">
    <location>
        <begin position="16"/>
        <end position="39"/>
    </location>
</feature>
<dbReference type="EMBL" id="ACJW02000001">
    <property type="protein sequence ID" value="EEP69610.1"/>
    <property type="molecule type" value="Genomic_DNA"/>
</dbReference>
<evidence type="ECO:0000313" key="2">
    <source>
        <dbReference type="EMBL" id="EEP69610.1"/>
    </source>
</evidence>
<sequence>MGRQFNPCAKRLKYEKTSVSDNQRTIRQPENRFAGFQAA</sequence>
<evidence type="ECO:0000256" key="1">
    <source>
        <dbReference type="SAM" id="MobiDB-lite"/>
    </source>
</evidence>
<dbReference type="HOGENOM" id="CLU_3311173_0_0_4"/>
<name>C4GEK0_9NEIS</name>